<keyword evidence="5" id="KW-1185">Reference proteome</keyword>
<dbReference type="AlphaFoldDB" id="A0A9N9WVL3"/>
<dbReference type="EMBL" id="OU895879">
    <property type="protein sequence ID" value="CAG9807675.1"/>
    <property type="molecule type" value="Genomic_DNA"/>
</dbReference>
<feature type="signal peptide" evidence="3">
    <location>
        <begin position="1"/>
        <end position="23"/>
    </location>
</feature>
<sequence length="198" mass="22441">MNLRDREVLVCLIVISCIVHATSSNVQEFSDFQFLSNVIEQKAVVQLDTNSKTESAKNLTISDQQEDKEKNEPNIFGKKDSEELGMDTVTLIWYLTTFTALFGFFIVMACTENSCNQRRNQKPVETRNPTPSPCPSYKHFAPPTYASVMNKINDPKVFIVPVHEGSNNFFTNPADVQVHNQNNSELNIKNETTMTLSR</sequence>
<keyword evidence="3" id="KW-0732">Signal</keyword>
<protein>
    <submittedName>
        <fullName evidence="4">Uncharacterized protein</fullName>
    </submittedName>
</protein>
<reference evidence="4" key="2">
    <citation type="submission" date="2022-10" db="EMBL/GenBank/DDBJ databases">
        <authorList>
            <consortium name="ENA_rothamsted_submissions"/>
            <consortium name="culmorum"/>
            <person name="King R."/>
        </authorList>
    </citation>
    <scope>NUCLEOTIDE SEQUENCE</scope>
</reference>
<evidence type="ECO:0000313" key="4">
    <source>
        <dbReference type="EMBL" id="CAG9807675.1"/>
    </source>
</evidence>
<evidence type="ECO:0000256" key="1">
    <source>
        <dbReference type="SAM" id="MobiDB-lite"/>
    </source>
</evidence>
<dbReference type="OrthoDB" id="8069116at2759"/>
<gene>
    <name evidence="4" type="ORF">CHIRRI_LOCUS10521</name>
</gene>
<dbReference type="Proteomes" id="UP001153620">
    <property type="component" value="Chromosome 3"/>
</dbReference>
<name>A0A9N9WVL3_9DIPT</name>
<accession>A0A9N9WVL3</accession>
<feature type="region of interest" description="Disordered" evidence="1">
    <location>
        <begin position="55"/>
        <end position="79"/>
    </location>
</feature>
<keyword evidence="2" id="KW-1133">Transmembrane helix</keyword>
<organism evidence="4 5">
    <name type="scientific">Chironomus riparius</name>
    <dbReference type="NCBI Taxonomy" id="315576"/>
    <lineage>
        <taxon>Eukaryota</taxon>
        <taxon>Metazoa</taxon>
        <taxon>Ecdysozoa</taxon>
        <taxon>Arthropoda</taxon>
        <taxon>Hexapoda</taxon>
        <taxon>Insecta</taxon>
        <taxon>Pterygota</taxon>
        <taxon>Neoptera</taxon>
        <taxon>Endopterygota</taxon>
        <taxon>Diptera</taxon>
        <taxon>Nematocera</taxon>
        <taxon>Chironomoidea</taxon>
        <taxon>Chironomidae</taxon>
        <taxon>Chironominae</taxon>
        <taxon>Chironomus</taxon>
    </lineage>
</organism>
<feature type="transmembrane region" description="Helical" evidence="2">
    <location>
        <begin position="91"/>
        <end position="111"/>
    </location>
</feature>
<reference evidence="4" key="1">
    <citation type="submission" date="2022-01" db="EMBL/GenBank/DDBJ databases">
        <authorList>
            <person name="King R."/>
        </authorList>
    </citation>
    <scope>NUCLEOTIDE SEQUENCE</scope>
</reference>
<keyword evidence="2" id="KW-0472">Membrane</keyword>
<keyword evidence="2" id="KW-0812">Transmembrane</keyword>
<evidence type="ECO:0000256" key="3">
    <source>
        <dbReference type="SAM" id="SignalP"/>
    </source>
</evidence>
<feature type="compositionally biased region" description="Basic and acidic residues" evidence="1">
    <location>
        <begin position="65"/>
        <end position="79"/>
    </location>
</feature>
<evidence type="ECO:0000256" key="2">
    <source>
        <dbReference type="SAM" id="Phobius"/>
    </source>
</evidence>
<feature type="chain" id="PRO_5040330292" evidence="3">
    <location>
        <begin position="24"/>
        <end position="198"/>
    </location>
</feature>
<evidence type="ECO:0000313" key="5">
    <source>
        <dbReference type="Proteomes" id="UP001153620"/>
    </source>
</evidence>
<proteinExistence type="predicted"/>